<feature type="transmembrane region" description="Helical" evidence="8">
    <location>
        <begin position="15"/>
        <end position="36"/>
    </location>
</feature>
<feature type="transmembrane region" description="Helical" evidence="8">
    <location>
        <begin position="324"/>
        <end position="342"/>
    </location>
</feature>
<keyword evidence="10" id="KW-1185">Reference proteome</keyword>
<dbReference type="KEGG" id="alti:ALE3EI_2381"/>
<dbReference type="PIRSF" id="PIRSF016636">
    <property type="entry name" value="AlgI_DltB"/>
    <property type="match status" value="1"/>
</dbReference>
<evidence type="ECO:0000256" key="3">
    <source>
        <dbReference type="ARBA" id="ARBA00022475"/>
    </source>
</evidence>
<evidence type="ECO:0000256" key="2">
    <source>
        <dbReference type="ARBA" id="ARBA00010323"/>
    </source>
</evidence>
<dbReference type="EMBL" id="CP052909">
    <property type="protein sequence ID" value="QNJ98919.1"/>
    <property type="molecule type" value="Genomic_DNA"/>
</dbReference>
<sequence>MLPFSILAVKPASRVLFNSFDFGLFLVSVYCLYWMIGRKKRRFQNVVLLLSSYVFYGLWDWRFLGLLIASSLIDFIAAKAIHNSDNKVSRKLWLAFSIFWNLGILITFKYFNFFIGSFAELFSLQLSVETYSIWNVIIPVGLSFYTFQTMSYTIDVFRRKQKPTKNLLEFCCFVAFFPQLVAGPIERANKLLPQFESQREFSLKNAKDGLRQILWGLFKKILVADKLGIAVTMVYNDPEAYGSLTLIYATVLFCFQIYCDFSGYTDIALGTAKLFGFKLSKNFHFPYLSQSITNLWQRWHITLTNWFTDYVYIPFVKSRKQVNFWSRGFGLLITMVLVGLWHGANWTFVAFGLFNGIVLVAERIPLNSKKYTLKKYLHSAPRIVPFIYVFIMAGIAAVFFRAENIDQAALILKRIFTLAPDDRISSLIGSKLWYFVIMIIAEMLTRKKDFPLQDIERFFPRPVRWVLYYILIFLIIRYAEPKEAFLYFQF</sequence>
<reference evidence="9 10" key="1">
    <citation type="submission" date="2020-04" db="EMBL/GenBank/DDBJ databases">
        <title>Genome sequence of Altibacter aquimarinus strain ALE3EI.</title>
        <authorList>
            <person name="Oh H.-M."/>
            <person name="Jang D."/>
        </authorList>
    </citation>
    <scope>NUCLEOTIDE SEQUENCE [LARGE SCALE GENOMIC DNA]</scope>
    <source>
        <strain evidence="9 10">ALE3EI</strain>
    </source>
</reference>
<keyword evidence="7 9" id="KW-0012">Acyltransferase</keyword>
<dbReference type="GO" id="GO:0016746">
    <property type="term" value="F:acyltransferase activity"/>
    <property type="evidence" value="ECO:0007669"/>
    <property type="project" value="UniProtKB-KW"/>
</dbReference>
<accession>A0A7G8PX53</accession>
<gene>
    <name evidence="9" type="ORF">ALE3EI_2381</name>
</gene>
<dbReference type="InterPro" id="IPR028362">
    <property type="entry name" value="AlgI"/>
</dbReference>
<keyword evidence="3 7" id="KW-1003">Cell membrane</keyword>
<dbReference type="AlphaFoldDB" id="A0A7G8PX53"/>
<dbReference type="PANTHER" id="PTHR13285">
    <property type="entry name" value="ACYLTRANSFERASE"/>
    <property type="match status" value="1"/>
</dbReference>
<dbReference type="GO" id="GO:0042121">
    <property type="term" value="P:alginic acid biosynthetic process"/>
    <property type="evidence" value="ECO:0007669"/>
    <property type="project" value="InterPro"/>
</dbReference>
<dbReference type="InterPro" id="IPR024194">
    <property type="entry name" value="Ac/AlaTfrase_AlgI/DltB"/>
</dbReference>
<dbReference type="Proteomes" id="UP000515514">
    <property type="component" value="Chromosome"/>
</dbReference>
<evidence type="ECO:0000313" key="10">
    <source>
        <dbReference type="Proteomes" id="UP000515514"/>
    </source>
</evidence>
<evidence type="ECO:0000256" key="5">
    <source>
        <dbReference type="ARBA" id="ARBA00022989"/>
    </source>
</evidence>
<comment type="similarity">
    <text evidence="2 7">Belongs to the membrane-bound acyltransferase family.</text>
</comment>
<evidence type="ECO:0000256" key="1">
    <source>
        <dbReference type="ARBA" id="ARBA00004651"/>
    </source>
</evidence>
<dbReference type="Pfam" id="PF03062">
    <property type="entry name" value="MBOAT"/>
    <property type="match status" value="1"/>
</dbReference>
<evidence type="ECO:0000256" key="4">
    <source>
        <dbReference type="ARBA" id="ARBA00022692"/>
    </source>
</evidence>
<dbReference type="GO" id="GO:0005886">
    <property type="term" value="C:plasma membrane"/>
    <property type="evidence" value="ECO:0007669"/>
    <property type="project" value="UniProtKB-SubCell"/>
</dbReference>
<keyword evidence="7 9" id="KW-0808">Transferase</keyword>
<feature type="transmembrane region" description="Helical" evidence="8">
    <location>
        <begin position="131"/>
        <end position="147"/>
    </location>
</feature>
<feature type="transmembrane region" description="Helical" evidence="8">
    <location>
        <begin position="93"/>
        <end position="111"/>
    </location>
</feature>
<keyword evidence="6 7" id="KW-0472">Membrane</keyword>
<organism evidence="9 10">
    <name type="scientific">Constantimarinum furrinae</name>
    <dbReference type="NCBI Taxonomy" id="2562285"/>
    <lineage>
        <taxon>Bacteria</taxon>
        <taxon>Pseudomonadati</taxon>
        <taxon>Bacteroidota</taxon>
        <taxon>Flavobacteriia</taxon>
        <taxon>Flavobacteriales</taxon>
        <taxon>Flavobacteriaceae</taxon>
        <taxon>Altibacter/Constantimarinum group</taxon>
        <taxon>Constantimarinum</taxon>
    </lineage>
</organism>
<keyword evidence="5 8" id="KW-1133">Transmembrane helix</keyword>
<feature type="transmembrane region" description="Helical" evidence="8">
    <location>
        <begin position="423"/>
        <end position="441"/>
    </location>
</feature>
<evidence type="ECO:0000313" key="9">
    <source>
        <dbReference type="EMBL" id="QNJ98919.1"/>
    </source>
</evidence>
<dbReference type="PANTHER" id="PTHR13285:SF18">
    <property type="entry name" value="PROTEIN-CYSTEINE N-PALMITOYLTRANSFERASE RASP"/>
    <property type="match status" value="1"/>
</dbReference>
<feature type="transmembrane region" description="Helical" evidence="8">
    <location>
        <begin position="462"/>
        <end position="479"/>
    </location>
</feature>
<evidence type="ECO:0000256" key="7">
    <source>
        <dbReference type="PIRNR" id="PIRNR016636"/>
    </source>
</evidence>
<proteinExistence type="inferred from homology"/>
<feature type="transmembrane region" description="Helical" evidence="8">
    <location>
        <begin position="386"/>
        <end position="403"/>
    </location>
</feature>
<evidence type="ECO:0000256" key="8">
    <source>
        <dbReference type="SAM" id="Phobius"/>
    </source>
</evidence>
<name>A0A7G8PX53_9FLAO</name>
<dbReference type="InterPro" id="IPR004299">
    <property type="entry name" value="MBOAT_fam"/>
</dbReference>
<dbReference type="PIRSF" id="PIRSF500217">
    <property type="entry name" value="AlgI"/>
    <property type="match status" value="1"/>
</dbReference>
<dbReference type="InterPro" id="IPR051085">
    <property type="entry name" value="MB_O-acyltransferase"/>
</dbReference>
<protein>
    <submittedName>
        <fullName evidence="9">Membrane-bound O-acyltransferase family protein</fullName>
    </submittedName>
</protein>
<evidence type="ECO:0000256" key="6">
    <source>
        <dbReference type="ARBA" id="ARBA00023136"/>
    </source>
</evidence>
<comment type="subcellular location">
    <subcellularLocation>
        <location evidence="1">Cell membrane</location>
        <topology evidence="1">Multi-pass membrane protein</topology>
    </subcellularLocation>
</comment>
<keyword evidence="4 8" id="KW-0812">Transmembrane</keyword>